<evidence type="ECO:0008006" key="3">
    <source>
        <dbReference type="Google" id="ProtNLM"/>
    </source>
</evidence>
<dbReference type="Proteomes" id="UP000821866">
    <property type="component" value="Chromosome 4"/>
</dbReference>
<name>A0A9J6E3U0_RHIMP</name>
<evidence type="ECO:0000313" key="2">
    <source>
        <dbReference type="Proteomes" id="UP000821866"/>
    </source>
</evidence>
<comment type="caution">
    <text evidence="1">The sequence shown here is derived from an EMBL/GenBank/DDBJ whole genome shotgun (WGS) entry which is preliminary data.</text>
</comment>
<dbReference type="EMBL" id="JABSTU010000006">
    <property type="protein sequence ID" value="KAH8028964.1"/>
    <property type="molecule type" value="Genomic_DNA"/>
</dbReference>
<evidence type="ECO:0000313" key="1">
    <source>
        <dbReference type="EMBL" id="KAH8028964.1"/>
    </source>
</evidence>
<protein>
    <recommendedName>
        <fullName evidence="3">Tick transposon</fullName>
    </recommendedName>
</protein>
<dbReference type="AlphaFoldDB" id="A0A9J6E3U0"/>
<keyword evidence="2" id="KW-1185">Reference proteome</keyword>
<accession>A0A9J6E3U0</accession>
<proteinExistence type="predicted"/>
<organism evidence="1 2">
    <name type="scientific">Rhipicephalus microplus</name>
    <name type="common">Cattle tick</name>
    <name type="synonym">Boophilus microplus</name>
    <dbReference type="NCBI Taxonomy" id="6941"/>
    <lineage>
        <taxon>Eukaryota</taxon>
        <taxon>Metazoa</taxon>
        <taxon>Ecdysozoa</taxon>
        <taxon>Arthropoda</taxon>
        <taxon>Chelicerata</taxon>
        <taxon>Arachnida</taxon>
        <taxon>Acari</taxon>
        <taxon>Parasitiformes</taxon>
        <taxon>Ixodida</taxon>
        <taxon>Ixodoidea</taxon>
        <taxon>Ixodidae</taxon>
        <taxon>Rhipicephalinae</taxon>
        <taxon>Rhipicephalus</taxon>
        <taxon>Boophilus</taxon>
    </lineage>
</organism>
<sequence length="256" mass="29467">MHSSIHSLSYFMPRKLFLLYASKHCLTASCCFGEQQTYLFSEHFISFRSALAFDFLDVQVTTCRVRAISFCIEKSASGKVCFLFGGFMPSQGHGSRICKILRLELQRQVRLYNEYLCAHVQISSTLVNAAKKLRELWWHIYMSTEFLCKTELLRLRSLAPTRHQPPKWPIYNQEDLDLPQHVSKVLSLRPKFAVGPKRSPHDLLATVRQVSWRAPPEEQDRCLADGVDVLSRCKASLSTLPVKRVVDFMKEHSLCV</sequence>
<gene>
    <name evidence="1" type="ORF">HPB51_021666</name>
</gene>
<reference evidence="1" key="2">
    <citation type="submission" date="2021-09" db="EMBL/GenBank/DDBJ databases">
        <authorList>
            <person name="Jia N."/>
            <person name="Wang J."/>
            <person name="Shi W."/>
            <person name="Du L."/>
            <person name="Sun Y."/>
            <person name="Zhan W."/>
            <person name="Jiang J."/>
            <person name="Wang Q."/>
            <person name="Zhang B."/>
            <person name="Ji P."/>
            <person name="Sakyi L.B."/>
            <person name="Cui X."/>
            <person name="Yuan T."/>
            <person name="Jiang B."/>
            <person name="Yang W."/>
            <person name="Lam T.T.-Y."/>
            <person name="Chang Q."/>
            <person name="Ding S."/>
            <person name="Wang X."/>
            <person name="Zhu J."/>
            <person name="Ruan X."/>
            <person name="Zhao L."/>
            <person name="Wei J."/>
            <person name="Que T."/>
            <person name="Du C."/>
            <person name="Cheng J."/>
            <person name="Dai P."/>
            <person name="Han X."/>
            <person name="Huang E."/>
            <person name="Gao Y."/>
            <person name="Liu J."/>
            <person name="Shao H."/>
            <person name="Ye R."/>
            <person name="Li L."/>
            <person name="Wei W."/>
            <person name="Wang X."/>
            <person name="Wang C."/>
            <person name="Huo Q."/>
            <person name="Li W."/>
            <person name="Guo W."/>
            <person name="Chen H."/>
            <person name="Chen S."/>
            <person name="Zhou L."/>
            <person name="Zhou L."/>
            <person name="Ni X."/>
            <person name="Tian J."/>
            <person name="Zhou Y."/>
            <person name="Sheng Y."/>
            <person name="Liu T."/>
            <person name="Pan Y."/>
            <person name="Xia L."/>
            <person name="Li J."/>
            <person name="Zhao F."/>
            <person name="Cao W."/>
        </authorList>
    </citation>
    <scope>NUCLEOTIDE SEQUENCE</scope>
    <source>
        <strain evidence="1">Rmic-2018</strain>
        <tissue evidence="1">Larvae</tissue>
    </source>
</reference>
<reference evidence="1" key="1">
    <citation type="journal article" date="2020" name="Cell">
        <title>Large-Scale Comparative Analyses of Tick Genomes Elucidate Their Genetic Diversity and Vector Capacities.</title>
        <authorList>
            <consortium name="Tick Genome and Microbiome Consortium (TIGMIC)"/>
            <person name="Jia N."/>
            <person name="Wang J."/>
            <person name="Shi W."/>
            <person name="Du L."/>
            <person name="Sun Y."/>
            <person name="Zhan W."/>
            <person name="Jiang J.F."/>
            <person name="Wang Q."/>
            <person name="Zhang B."/>
            <person name="Ji P."/>
            <person name="Bell-Sakyi L."/>
            <person name="Cui X.M."/>
            <person name="Yuan T.T."/>
            <person name="Jiang B.G."/>
            <person name="Yang W.F."/>
            <person name="Lam T.T."/>
            <person name="Chang Q.C."/>
            <person name="Ding S.J."/>
            <person name="Wang X.J."/>
            <person name="Zhu J.G."/>
            <person name="Ruan X.D."/>
            <person name="Zhao L."/>
            <person name="Wei J.T."/>
            <person name="Ye R.Z."/>
            <person name="Que T.C."/>
            <person name="Du C.H."/>
            <person name="Zhou Y.H."/>
            <person name="Cheng J.X."/>
            <person name="Dai P.F."/>
            <person name="Guo W.B."/>
            <person name="Han X.H."/>
            <person name="Huang E.J."/>
            <person name="Li L.F."/>
            <person name="Wei W."/>
            <person name="Gao Y.C."/>
            <person name="Liu J.Z."/>
            <person name="Shao H.Z."/>
            <person name="Wang X."/>
            <person name="Wang C.C."/>
            <person name="Yang T.C."/>
            <person name="Huo Q.B."/>
            <person name="Li W."/>
            <person name="Chen H.Y."/>
            <person name="Chen S.E."/>
            <person name="Zhou L.G."/>
            <person name="Ni X.B."/>
            <person name="Tian J.H."/>
            <person name="Sheng Y."/>
            <person name="Liu T."/>
            <person name="Pan Y.S."/>
            <person name="Xia L.Y."/>
            <person name="Li J."/>
            <person name="Zhao F."/>
            <person name="Cao W.C."/>
        </authorList>
    </citation>
    <scope>NUCLEOTIDE SEQUENCE</scope>
    <source>
        <strain evidence="1">Rmic-2018</strain>
    </source>
</reference>